<dbReference type="EMBL" id="MW794297">
    <property type="protein sequence ID" value="QYB19563.1"/>
    <property type="molecule type" value="Genomic_DNA"/>
</dbReference>
<keyword evidence="2" id="KW-0255">Endonuclease</keyword>
<dbReference type="GO" id="GO:0004519">
    <property type="term" value="F:endonuclease activity"/>
    <property type="evidence" value="ECO:0007669"/>
    <property type="project" value="UniProtKB-KW"/>
</dbReference>
<feature type="domain" description="Homing endonuclease LAGLIDADG" evidence="1">
    <location>
        <begin position="50"/>
        <end position="148"/>
    </location>
</feature>
<protein>
    <submittedName>
        <fullName evidence="2">LAGLIDADG endonuclease</fullName>
    </submittedName>
</protein>
<keyword evidence="2" id="KW-0540">Nuclease</keyword>
<organism evidence="2">
    <name type="scientific">Monilinia fructicola</name>
    <name type="common">Brown rot fungus</name>
    <name type="synonym">Ciboria fructicola</name>
    <dbReference type="NCBI Taxonomy" id="38448"/>
    <lineage>
        <taxon>Eukaryota</taxon>
        <taxon>Fungi</taxon>
        <taxon>Dikarya</taxon>
        <taxon>Ascomycota</taxon>
        <taxon>Pezizomycotina</taxon>
        <taxon>Leotiomycetes</taxon>
        <taxon>Helotiales</taxon>
        <taxon>Sclerotiniaceae</taxon>
        <taxon>Monilinia</taxon>
    </lineage>
</organism>
<geneLocation type="mitochondrion" evidence="2"/>
<gene>
    <name evidence="2" type="primary">HE</name>
</gene>
<dbReference type="SUPFAM" id="SSF55608">
    <property type="entry name" value="Homing endonucleases"/>
    <property type="match status" value="1"/>
</dbReference>
<dbReference type="EMBL" id="MW794295">
    <property type="protein sequence ID" value="QYB19440.1"/>
    <property type="molecule type" value="Genomic_DNA"/>
</dbReference>
<dbReference type="InterPro" id="IPR027434">
    <property type="entry name" value="Homing_endonucl"/>
</dbReference>
<sequence>MTLEGLKKLIAIKASRNKGLTGELKALFADITPMTKPEPETGLIIYPQWLAGFISAEGCFSVFIVKSQYVKLGYLVQLRFRLTQHVRDVQLMESLVSYLGGTVVKSREAVDLQVIKLSVLTDKVLPLLEKYPVQGVKYPDYCDFVKVVEIVKNKTHLTAEGLSLVQKKLGWIQVEDKFVRRC</sequence>
<keyword evidence="2" id="KW-0496">Mitochondrion</keyword>
<dbReference type="EMBL" id="MW794296">
    <property type="protein sequence ID" value="QYB19501.1"/>
    <property type="molecule type" value="Genomic_DNA"/>
</dbReference>
<dbReference type="GO" id="GO:0005739">
    <property type="term" value="C:mitochondrion"/>
    <property type="evidence" value="ECO:0007669"/>
    <property type="project" value="UniProtKB-ARBA"/>
</dbReference>
<dbReference type="EMBL" id="MW794299">
    <property type="protein sequence ID" value="QYB19689.1"/>
    <property type="molecule type" value="Genomic_DNA"/>
</dbReference>
<reference evidence="2" key="1">
    <citation type="journal article" date="2021" name="Front. Microbiol.">
        <title>Pan-Mitogenomics Approach Discovers Diversity and Dynamism in the Prominent Brown Rot Fungal Pathogens.</title>
        <authorList>
            <person name="Yildiz G."/>
            <person name="Ozkilinc H."/>
        </authorList>
    </citation>
    <scope>NUCLEOTIDE SEQUENCE</scope>
</reference>
<dbReference type="PANTHER" id="PTHR36181:SF4">
    <property type="entry name" value="LAGLIDADG ENDONUCLEASE"/>
    <property type="match status" value="1"/>
</dbReference>
<dbReference type="PANTHER" id="PTHR36181">
    <property type="entry name" value="INTRON-ENCODED ENDONUCLEASE AI3-RELATED"/>
    <property type="match status" value="1"/>
</dbReference>
<dbReference type="Gene3D" id="3.10.28.10">
    <property type="entry name" value="Homing endonucleases"/>
    <property type="match status" value="1"/>
</dbReference>
<evidence type="ECO:0000259" key="1">
    <source>
        <dbReference type="Pfam" id="PF00961"/>
    </source>
</evidence>
<dbReference type="InterPro" id="IPR051289">
    <property type="entry name" value="LAGLIDADG_Endonuclease"/>
</dbReference>
<dbReference type="EMBL" id="MW794301">
    <property type="protein sequence ID" value="QYB19814.1"/>
    <property type="molecule type" value="Genomic_DNA"/>
</dbReference>
<dbReference type="EMBL" id="MW794298">
    <property type="protein sequence ID" value="QYB19625.1"/>
    <property type="molecule type" value="Genomic_DNA"/>
</dbReference>
<accession>A0A8F8SSR6</accession>
<dbReference type="InterPro" id="IPR004860">
    <property type="entry name" value="LAGLIDADG_dom"/>
</dbReference>
<evidence type="ECO:0000313" key="2">
    <source>
        <dbReference type="EMBL" id="QYB19752.1"/>
    </source>
</evidence>
<proteinExistence type="predicted"/>
<keyword evidence="2" id="KW-0378">Hydrolase</keyword>
<name>A0A8F8SSR6_MONFR</name>
<dbReference type="AlphaFoldDB" id="A0A8F8SSR6"/>
<dbReference type="EMBL" id="MW794300">
    <property type="protein sequence ID" value="QYB19752.1"/>
    <property type="molecule type" value="Genomic_DNA"/>
</dbReference>
<dbReference type="Pfam" id="PF00961">
    <property type="entry name" value="LAGLIDADG_1"/>
    <property type="match status" value="1"/>
</dbReference>